<dbReference type="OrthoDB" id="9804277at2"/>
<name>A0A2S9K961_9BURK</name>
<keyword evidence="7 9" id="KW-0472">Membrane</keyword>
<evidence type="ECO:0000256" key="9">
    <source>
        <dbReference type="HAMAP-Rule" id="MF_01148"/>
    </source>
</evidence>
<dbReference type="UniPathway" id="UPA00666"/>
<dbReference type="EC" id="2.3.1.269" evidence="9"/>
<accession>A0A2S9K961</accession>
<feature type="transmembrane region" description="Helical" evidence="9">
    <location>
        <begin position="172"/>
        <end position="193"/>
    </location>
</feature>
<evidence type="ECO:0000259" key="10">
    <source>
        <dbReference type="PROSITE" id="PS50263"/>
    </source>
</evidence>
<feature type="domain" description="CN hydrolase" evidence="10">
    <location>
        <begin position="266"/>
        <end position="512"/>
    </location>
</feature>
<dbReference type="EMBL" id="PVLQ01000008">
    <property type="protein sequence ID" value="PRD66980.1"/>
    <property type="molecule type" value="Genomic_DNA"/>
</dbReference>
<keyword evidence="3 9" id="KW-1003">Cell membrane</keyword>
<dbReference type="GO" id="GO:0005886">
    <property type="term" value="C:plasma membrane"/>
    <property type="evidence" value="ECO:0007669"/>
    <property type="project" value="UniProtKB-SubCell"/>
</dbReference>
<keyword evidence="8 9" id="KW-0012">Acyltransferase</keyword>
<evidence type="ECO:0000256" key="7">
    <source>
        <dbReference type="ARBA" id="ARBA00023136"/>
    </source>
</evidence>
<dbReference type="GO" id="GO:0042158">
    <property type="term" value="P:lipoprotein biosynthetic process"/>
    <property type="evidence" value="ECO:0007669"/>
    <property type="project" value="UniProtKB-UniRule"/>
</dbReference>
<feature type="transmembrane region" description="Helical" evidence="9">
    <location>
        <begin position="131"/>
        <end position="152"/>
    </location>
</feature>
<protein>
    <recommendedName>
        <fullName evidence="9">Apolipoprotein N-acyltransferase</fullName>
        <shortName evidence="9">ALP N-acyltransferase</shortName>
        <ecNumber evidence="9">2.3.1.269</ecNumber>
    </recommendedName>
</protein>
<comment type="pathway">
    <text evidence="9">Protein modification; lipoprotein biosynthesis (N-acyl transfer).</text>
</comment>
<feature type="transmembrane region" description="Helical" evidence="9">
    <location>
        <begin position="100"/>
        <end position="124"/>
    </location>
</feature>
<dbReference type="Pfam" id="PF20154">
    <property type="entry name" value="LNT_N"/>
    <property type="match status" value="1"/>
</dbReference>
<dbReference type="Proteomes" id="UP000238589">
    <property type="component" value="Unassembled WGS sequence"/>
</dbReference>
<dbReference type="PANTHER" id="PTHR38686">
    <property type="entry name" value="APOLIPOPROTEIN N-ACYLTRANSFERASE"/>
    <property type="match status" value="1"/>
</dbReference>
<evidence type="ECO:0000256" key="1">
    <source>
        <dbReference type="ARBA" id="ARBA00004651"/>
    </source>
</evidence>
<proteinExistence type="inferred from homology"/>
<keyword evidence="12" id="KW-1185">Reference proteome</keyword>
<dbReference type="CDD" id="cd07571">
    <property type="entry name" value="ALP_N-acyl_transferase"/>
    <property type="match status" value="1"/>
</dbReference>
<dbReference type="PANTHER" id="PTHR38686:SF1">
    <property type="entry name" value="APOLIPOPROTEIN N-ACYLTRANSFERASE"/>
    <property type="match status" value="1"/>
</dbReference>
<dbReference type="NCBIfam" id="TIGR00546">
    <property type="entry name" value="lnt"/>
    <property type="match status" value="1"/>
</dbReference>
<evidence type="ECO:0000256" key="6">
    <source>
        <dbReference type="ARBA" id="ARBA00022989"/>
    </source>
</evidence>
<sequence length="551" mass="58982">MRLNHGLRSLPLGLALGLAGLLQAAALAWPWPWPLGWTAGEPVAGLQVLSLAWLVLLLPGAPSARSAFLRGWLWATAWLAGTFWWLFVSMHTYGGLPAPLALLGVLALAAALGLYYAGAAALFWRWRDARLGWRLTAFVALWTLAELARGLLLTGFPWGAGGYAQVDALAPLAPWIGVYGMGAVAAVLALLAAQALALLARRAAPAAGLVASAEAAAGPASSAARAAAVAGLLGLVLLGWPGAARHWAGWVPVWTQPAGKLSALLLQGNIPQDEKFQPGSGMPLALGWYRQQSLAALEQGQASLVVAPETAIPLLPQQLPASWWQPLLQGVQQGRSALMLGLPMGSPEQGYTNSALSWRPGRDEPLRYDKQHLVPFGEFIPTGFRWFTELMSIPLGDFKRGAPVQPTLDWAGQRIAPNICYEDLFGEELARGFVAPAPAPTVLVNLSNIAWFGDTVAIDQHRQISRLRALELQRPMLRATNTGATLAIDHLGRVTHELPRLTRAVLAVEVEGRTGLTPYAYWAGRFGLWPLVLLAVGALALAWRRSGRSRP</sequence>
<gene>
    <name evidence="9" type="primary">lnt</name>
    <name evidence="11" type="ORF">C6P64_02290</name>
</gene>
<feature type="transmembrane region" description="Helical" evidence="9">
    <location>
        <begin position="526"/>
        <end position="543"/>
    </location>
</feature>
<comment type="similarity">
    <text evidence="2 9">Belongs to the CN hydrolase family. Apolipoprotein N-acyltransferase subfamily.</text>
</comment>
<comment type="subcellular location">
    <subcellularLocation>
        <location evidence="1 9">Cell membrane</location>
        <topology evidence="1 9">Multi-pass membrane protein</topology>
    </subcellularLocation>
</comment>
<dbReference type="InterPro" id="IPR004563">
    <property type="entry name" value="Apolipo_AcylTrfase"/>
</dbReference>
<dbReference type="InterPro" id="IPR036526">
    <property type="entry name" value="C-N_Hydrolase_sf"/>
</dbReference>
<evidence type="ECO:0000313" key="12">
    <source>
        <dbReference type="Proteomes" id="UP000238589"/>
    </source>
</evidence>
<reference evidence="11 12" key="1">
    <citation type="submission" date="2018-03" db="EMBL/GenBank/DDBJ databases">
        <title>Comparative genomics illustrates the genes involved in a hyperalkaliphilic mechanisms of Serpentinomonas isolated from highly-alkaline calcium-rich serpentinized springs.</title>
        <authorList>
            <person name="Suzuki S."/>
            <person name="Ishii S."/>
            <person name="Walworth N."/>
            <person name="Bird L."/>
            <person name="Kuenen J.G."/>
            <person name="Nealson K.H."/>
        </authorList>
    </citation>
    <scope>NUCLEOTIDE SEQUENCE [LARGE SCALE GENOMIC DNA]</scope>
    <source>
        <strain evidence="11 12">P1</strain>
    </source>
</reference>
<dbReference type="InterPro" id="IPR045378">
    <property type="entry name" value="LNT_N"/>
</dbReference>
<evidence type="ECO:0000256" key="8">
    <source>
        <dbReference type="ARBA" id="ARBA00023315"/>
    </source>
</evidence>
<dbReference type="Gene3D" id="3.60.110.10">
    <property type="entry name" value="Carbon-nitrogen hydrolase"/>
    <property type="match status" value="1"/>
</dbReference>
<dbReference type="SUPFAM" id="SSF56317">
    <property type="entry name" value="Carbon-nitrogen hydrolase"/>
    <property type="match status" value="1"/>
</dbReference>
<evidence type="ECO:0000256" key="4">
    <source>
        <dbReference type="ARBA" id="ARBA00022679"/>
    </source>
</evidence>
<comment type="catalytic activity">
    <reaction evidence="9">
        <text>N-terminal S-1,2-diacyl-sn-glyceryl-L-cysteinyl-[lipoprotein] + a glycerophospholipid = N-acyl-S-1,2-diacyl-sn-glyceryl-L-cysteinyl-[lipoprotein] + a 2-acyl-sn-glycero-3-phospholipid + H(+)</text>
        <dbReference type="Rhea" id="RHEA:48228"/>
        <dbReference type="Rhea" id="RHEA-COMP:14681"/>
        <dbReference type="Rhea" id="RHEA-COMP:14684"/>
        <dbReference type="ChEBI" id="CHEBI:15378"/>
        <dbReference type="ChEBI" id="CHEBI:136912"/>
        <dbReference type="ChEBI" id="CHEBI:140656"/>
        <dbReference type="ChEBI" id="CHEBI:140657"/>
        <dbReference type="ChEBI" id="CHEBI:140660"/>
        <dbReference type="EC" id="2.3.1.269"/>
    </reaction>
</comment>
<dbReference type="PROSITE" id="PS50263">
    <property type="entry name" value="CN_HYDROLASE"/>
    <property type="match status" value="1"/>
</dbReference>
<keyword evidence="4 9" id="KW-0808">Transferase</keyword>
<feature type="transmembrane region" description="Helical" evidence="9">
    <location>
        <begin position="44"/>
        <end position="61"/>
    </location>
</feature>
<dbReference type="AlphaFoldDB" id="A0A2S9K961"/>
<comment type="caution">
    <text evidence="11">The sequence shown here is derived from an EMBL/GenBank/DDBJ whole genome shotgun (WGS) entry which is preliminary data.</text>
</comment>
<organism evidence="11 12">
    <name type="scientific">Malikia granosa</name>
    <dbReference type="NCBI Taxonomy" id="263067"/>
    <lineage>
        <taxon>Bacteria</taxon>
        <taxon>Pseudomonadati</taxon>
        <taxon>Pseudomonadota</taxon>
        <taxon>Betaproteobacteria</taxon>
        <taxon>Burkholderiales</taxon>
        <taxon>Comamonadaceae</taxon>
        <taxon>Malikia</taxon>
    </lineage>
</organism>
<dbReference type="GO" id="GO:0016410">
    <property type="term" value="F:N-acyltransferase activity"/>
    <property type="evidence" value="ECO:0007669"/>
    <property type="project" value="UniProtKB-UniRule"/>
</dbReference>
<feature type="transmembrane region" description="Helical" evidence="9">
    <location>
        <begin position="68"/>
        <end position="88"/>
    </location>
</feature>
<keyword evidence="11" id="KW-0449">Lipoprotein</keyword>
<dbReference type="Pfam" id="PF00795">
    <property type="entry name" value="CN_hydrolase"/>
    <property type="match status" value="1"/>
</dbReference>
<keyword evidence="5 9" id="KW-0812">Transmembrane</keyword>
<evidence type="ECO:0000256" key="2">
    <source>
        <dbReference type="ARBA" id="ARBA00010065"/>
    </source>
</evidence>
<keyword evidence="6 9" id="KW-1133">Transmembrane helix</keyword>
<dbReference type="RefSeq" id="WP_105746964.1">
    <property type="nucleotide sequence ID" value="NZ_PVLQ01000008.1"/>
</dbReference>
<dbReference type="HAMAP" id="MF_01148">
    <property type="entry name" value="Lnt"/>
    <property type="match status" value="1"/>
</dbReference>
<comment type="function">
    <text evidence="9">Catalyzes the phospholipid dependent N-acylation of the N-terminal cysteine of apolipoprotein, the last step in lipoprotein maturation.</text>
</comment>
<evidence type="ECO:0000256" key="5">
    <source>
        <dbReference type="ARBA" id="ARBA00022692"/>
    </source>
</evidence>
<evidence type="ECO:0000313" key="11">
    <source>
        <dbReference type="EMBL" id="PRD66980.1"/>
    </source>
</evidence>
<dbReference type="InterPro" id="IPR003010">
    <property type="entry name" value="C-N_Hydrolase"/>
</dbReference>
<evidence type="ECO:0000256" key="3">
    <source>
        <dbReference type="ARBA" id="ARBA00022475"/>
    </source>
</evidence>